<proteinExistence type="predicted"/>
<dbReference type="EMBL" id="CAAALY010002853">
    <property type="protein sequence ID" value="VEL07967.1"/>
    <property type="molecule type" value="Genomic_DNA"/>
</dbReference>
<evidence type="ECO:0000313" key="1">
    <source>
        <dbReference type="EMBL" id="VEL07967.1"/>
    </source>
</evidence>
<protein>
    <recommendedName>
        <fullName evidence="3">Ataxin-10 domain-containing protein</fullName>
    </recommendedName>
</protein>
<reference evidence="1" key="1">
    <citation type="submission" date="2018-11" db="EMBL/GenBank/DDBJ databases">
        <authorList>
            <consortium name="Pathogen Informatics"/>
        </authorList>
    </citation>
    <scope>NUCLEOTIDE SEQUENCE</scope>
</reference>
<dbReference type="OrthoDB" id="449062at2759"/>
<accession>A0A3S5CBP7</accession>
<sequence>MRFNQFAALHLPQALNLHSNNAPVVRAICLAIRNCVARSPDLSTAFLGDDSSDPFHLEAELRLLLDREDCSDEAKAALRDLGLPVHLREAWIDAERSRLNSLAAGDFNSFAGI</sequence>
<name>A0A3S5CBP7_9PLAT</name>
<dbReference type="AlphaFoldDB" id="A0A3S5CBP7"/>
<organism evidence="1 2">
    <name type="scientific">Protopolystoma xenopodis</name>
    <dbReference type="NCBI Taxonomy" id="117903"/>
    <lineage>
        <taxon>Eukaryota</taxon>
        <taxon>Metazoa</taxon>
        <taxon>Spiralia</taxon>
        <taxon>Lophotrochozoa</taxon>
        <taxon>Platyhelminthes</taxon>
        <taxon>Monogenea</taxon>
        <taxon>Polyopisthocotylea</taxon>
        <taxon>Polystomatidea</taxon>
        <taxon>Polystomatidae</taxon>
        <taxon>Protopolystoma</taxon>
    </lineage>
</organism>
<evidence type="ECO:0008006" key="3">
    <source>
        <dbReference type="Google" id="ProtNLM"/>
    </source>
</evidence>
<dbReference type="Proteomes" id="UP000784294">
    <property type="component" value="Unassembled WGS sequence"/>
</dbReference>
<keyword evidence="2" id="KW-1185">Reference proteome</keyword>
<gene>
    <name evidence="1" type="ORF">PXEA_LOCUS1407</name>
</gene>
<evidence type="ECO:0000313" key="2">
    <source>
        <dbReference type="Proteomes" id="UP000784294"/>
    </source>
</evidence>
<comment type="caution">
    <text evidence="1">The sequence shown here is derived from an EMBL/GenBank/DDBJ whole genome shotgun (WGS) entry which is preliminary data.</text>
</comment>